<dbReference type="Proteomes" id="UP001152888">
    <property type="component" value="Unassembled WGS sequence"/>
</dbReference>
<keyword evidence="2" id="KW-1185">Reference proteome</keyword>
<proteinExistence type="predicted"/>
<dbReference type="AlphaFoldDB" id="A0A9P0LC76"/>
<reference evidence="1" key="1">
    <citation type="submission" date="2022-03" db="EMBL/GenBank/DDBJ databases">
        <authorList>
            <person name="Sayadi A."/>
        </authorList>
    </citation>
    <scope>NUCLEOTIDE SEQUENCE</scope>
</reference>
<evidence type="ECO:0000313" key="1">
    <source>
        <dbReference type="EMBL" id="CAH1991960.1"/>
    </source>
</evidence>
<dbReference type="EMBL" id="CAKOFQ010007128">
    <property type="protein sequence ID" value="CAH1991960.1"/>
    <property type="molecule type" value="Genomic_DNA"/>
</dbReference>
<accession>A0A9P0LC76</accession>
<evidence type="ECO:0000313" key="2">
    <source>
        <dbReference type="Proteomes" id="UP001152888"/>
    </source>
</evidence>
<organism evidence="1 2">
    <name type="scientific">Acanthoscelides obtectus</name>
    <name type="common">Bean weevil</name>
    <name type="synonym">Bruchus obtectus</name>
    <dbReference type="NCBI Taxonomy" id="200917"/>
    <lineage>
        <taxon>Eukaryota</taxon>
        <taxon>Metazoa</taxon>
        <taxon>Ecdysozoa</taxon>
        <taxon>Arthropoda</taxon>
        <taxon>Hexapoda</taxon>
        <taxon>Insecta</taxon>
        <taxon>Pterygota</taxon>
        <taxon>Neoptera</taxon>
        <taxon>Endopterygota</taxon>
        <taxon>Coleoptera</taxon>
        <taxon>Polyphaga</taxon>
        <taxon>Cucujiformia</taxon>
        <taxon>Chrysomeloidea</taxon>
        <taxon>Chrysomelidae</taxon>
        <taxon>Bruchinae</taxon>
        <taxon>Bruchini</taxon>
        <taxon>Acanthoscelides</taxon>
    </lineage>
</organism>
<gene>
    <name evidence="1" type="ORF">ACAOBT_LOCUS20579</name>
</gene>
<name>A0A9P0LC76_ACAOB</name>
<protein>
    <submittedName>
        <fullName evidence="1">Uncharacterized protein</fullName>
    </submittedName>
</protein>
<comment type="caution">
    <text evidence="1">The sequence shown here is derived from an EMBL/GenBank/DDBJ whole genome shotgun (WGS) entry which is preliminary data.</text>
</comment>
<sequence>MNTLFNKDDKLSGTIVSLFLSFLEANIISCSEI</sequence>